<feature type="compositionally biased region" description="Polar residues" evidence="1">
    <location>
        <begin position="260"/>
        <end position="270"/>
    </location>
</feature>
<dbReference type="PANTHER" id="PTHR39231">
    <property type="entry name" value="HISTONE DEACETYLASE COMPLEX SUBUNIT SAP25"/>
    <property type="match status" value="1"/>
</dbReference>
<evidence type="ECO:0000313" key="4">
    <source>
        <dbReference type="RefSeq" id="XP_004840254.1"/>
    </source>
</evidence>
<gene>
    <name evidence="2" type="primary">SAP25</name>
    <name evidence="4" type="synonym">Sap25</name>
</gene>
<dbReference type="Gene3D" id="6.10.140.710">
    <property type="match status" value="1"/>
</dbReference>
<dbReference type="GO" id="GO:0006355">
    <property type="term" value="P:regulation of DNA-templated transcription"/>
    <property type="evidence" value="ECO:0007669"/>
    <property type="project" value="InterPro"/>
</dbReference>
<dbReference type="Pfam" id="PF15476">
    <property type="entry name" value="SAP25"/>
    <property type="match status" value="1"/>
</dbReference>
<accession>A0A0N8EU91</accession>
<dbReference type="RefSeq" id="XP_004840254.1">
    <property type="nucleotide sequence ID" value="XM_004840197.2"/>
</dbReference>
<feature type="region of interest" description="Disordered" evidence="1">
    <location>
        <begin position="1"/>
        <end position="79"/>
    </location>
</feature>
<proteinExistence type="predicted"/>
<dbReference type="InterPro" id="IPR029163">
    <property type="entry name" value="SAP25"/>
</dbReference>
<evidence type="ECO:0000256" key="1">
    <source>
        <dbReference type="SAM" id="MobiDB-lite"/>
    </source>
</evidence>
<organism evidence="2">
    <name type="scientific">Heterocephalus glaber</name>
    <name type="common">Naked mole rat</name>
    <dbReference type="NCBI Taxonomy" id="10181"/>
    <lineage>
        <taxon>Eukaryota</taxon>
        <taxon>Metazoa</taxon>
        <taxon>Chordata</taxon>
        <taxon>Craniata</taxon>
        <taxon>Vertebrata</taxon>
        <taxon>Euteleostomi</taxon>
        <taxon>Mammalia</taxon>
        <taxon>Eutheria</taxon>
        <taxon>Euarchontoglires</taxon>
        <taxon>Glires</taxon>
        <taxon>Rodentia</taxon>
        <taxon>Hystricomorpha</taxon>
        <taxon>Bathyergidae</taxon>
        <taxon>Heterocephalus</taxon>
    </lineage>
</organism>
<reference evidence="2" key="1">
    <citation type="submission" date="2015-10" db="EMBL/GenBank/DDBJ databases">
        <title>FRAMA: From RNA-seq data to annotated mRNA assemblies.</title>
        <authorList>
            <person name="Bens M."/>
            <person name="Sahm A."/>
            <person name="Jahn N."/>
            <person name="Morhart M."/>
            <person name="Holtze S."/>
            <person name="Hildebrandt T.B."/>
            <person name="Platzer M."/>
            <person name="Szafranski K."/>
        </authorList>
    </citation>
    <scope>NUCLEOTIDE SEQUENCE</scope>
    <source>
        <tissue evidence="2">Skin</tissue>
    </source>
</reference>
<dbReference type="PANTHER" id="PTHR39231:SF1">
    <property type="entry name" value="HISTONE DEACETYLASE COMPLEX SUBUNIT SAP25"/>
    <property type="match status" value="1"/>
</dbReference>
<protein>
    <submittedName>
        <fullName evidence="2 4">Histone deacetylase complex subunit SAP25</fullName>
    </submittedName>
</protein>
<dbReference type="KEGG" id="hgl:101716784"/>
<dbReference type="GO" id="GO:0005634">
    <property type="term" value="C:nucleus"/>
    <property type="evidence" value="ECO:0007669"/>
    <property type="project" value="InterPro"/>
</dbReference>
<keyword evidence="3" id="KW-1185">Reference proteome</keyword>
<reference evidence="4" key="2">
    <citation type="submission" date="2025-04" db="UniProtKB">
        <authorList>
            <consortium name="RefSeq"/>
        </authorList>
    </citation>
    <scope>IDENTIFICATION</scope>
</reference>
<dbReference type="Proteomes" id="UP000694906">
    <property type="component" value="Unplaced"/>
</dbReference>
<dbReference type="GO" id="GO:0005737">
    <property type="term" value="C:cytoplasm"/>
    <property type="evidence" value="ECO:0007669"/>
    <property type="project" value="InterPro"/>
</dbReference>
<dbReference type="EMBL" id="GEBF01002235">
    <property type="protein sequence ID" value="JAO01398.1"/>
    <property type="molecule type" value="Transcribed_RNA"/>
</dbReference>
<evidence type="ECO:0000313" key="2">
    <source>
        <dbReference type="EMBL" id="JAO01398.1"/>
    </source>
</evidence>
<dbReference type="GeneID" id="101716784"/>
<evidence type="ECO:0000313" key="3">
    <source>
        <dbReference type="Proteomes" id="UP000694906"/>
    </source>
</evidence>
<name>A0A0N8EU91_HETGA</name>
<feature type="compositionally biased region" description="Low complexity" evidence="1">
    <location>
        <begin position="238"/>
        <end position="247"/>
    </location>
</feature>
<dbReference type="AlphaFoldDB" id="A0A0N8EU91"/>
<feature type="region of interest" description="Disordered" evidence="1">
    <location>
        <begin position="236"/>
        <end position="281"/>
    </location>
</feature>
<dbReference type="OrthoDB" id="9945911at2759"/>
<sequence>MLPWPAGTGKEAAPELAGSDQGEACSSREEALRGPGKPPQDSLQPTALRPAGPRRRQLLPRYPPGLAPEGSPRIPVPLSPQVPSSGMTLFSPWDPNFGAKARPQPVWTPSCGPGASFSGRTLCHPSFWPMYEAWGRGRRHQAPSLGCQNGQQAPRDAGFPVMCSEDVFFLDPLLPPGQHVPLYLSEAPQQALGSMKLQLPPPIMSPSVYPSQPRGCCMAQLSGPELIAITSLLQMSQGEPRPGSSGAPPSPAGPLEPISDHQSSSGSTDPSLPRPSDTHCP</sequence>
<dbReference type="CTD" id="100316904"/>